<name>A0A9J7KEX3_BRAFL</name>
<feature type="region of interest" description="Disordered" evidence="1">
    <location>
        <begin position="1"/>
        <end position="149"/>
    </location>
</feature>
<feature type="compositionally biased region" description="Low complexity" evidence="1">
    <location>
        <begin position="95"/>
        <end position="109"/>
    </location>
</feature>
<dbReference type="KEGG" id="bfo:118404552"/>
<protein>
    <submittedName>
        <fullName evidence="3">Atherin-like</fullName>
    </submittedName>
</protein>
<dbReference type="Proteomes" id="UP000001554">
    <property type="component" value="Chromosome 17"/>
</dbReference>
<dbReference type="GeneID" id="118404552"/>
<accession>A0A9J7KEX3</accession>
<feature type="compositionally biased region" description="Low complexity" evidence="1">
    <location>
        <begin position="15"/>
        <end position="76"/>
    </location>
</feature>
<evidence type="ECO:0000256" key="1">
    <source>
        <dbReference type="SAM" id="MobiDB-lite"/>
    </source>
</evidence>
<proteinExistence type="predicted"/>
<feature type="compositionally biased region" description="Pro residues" evidence="1">
    <location>
        <begin position="1"/>
        <end position="11"/>
    </location>
</feature>
<evidence type="ECO:0000313" key="2">
    <source>
        <dbReference type="Proteomes" id="UP000001554"/>
    </source>
</evidence>
<feature type="compositionally biased region" description="Low complexity" evidence="1">
    <location>
        <begin position="131"/>
        <end position="142"/>
    </location>
</feature>
<organism evidence="2 3">
    <name type="scientific">Branchiostoma floridae</name>
    <name type="common">Florida lancelet</name>
    <name type="synonym">Amphioxus</name>
    <dbReference type="NCBI Taxonomy" id="7739"/>
    <lineage>
        <taxon>Eukaryota</taxon>
        <taxon>Metazoa</taxon>
        <taxon>Chordata</taxon>
        <taxon>Cephalochordata</taxon>
        <taxon>Leptocardii</taxon>
        <taxon>Amphioxiformes</taxon>
        <taxon>Branchiostomatidae</taxon>
        <taxon>Branchiostoma</taxon>
    </lineage>
</organism>
<keyword evidence="2" id="KW-1185">Reference proteome</keyword>
<dbReference type="AlphaFoldDB" id="A0A9J7KEX3"/>
<sequence length="398" mass="41702">MAQAPHAPPPGAIQALLAGQGPPVPAAPQQAVQQAAGQGPQAAGQGPQAAGQGLQAAQAPQAAGQGPQAAPQHAAVPPAPPPAPLQPVGQGQGAGAPIVQQGQGQQQIPPQQPPAAPQGAAAPQAPPGLPPQVQQAAGVQPDGAPPIPPQEELAQLVRSLQATVEGFQRGQVGMRAILRDIRSIVQRPDALFDAASAMQLVEDLAAAAKREGHRKADDYQAAAELFRMNRHDPNLKAALREMYATDAERKVGKRVGGILENLSNKGNQAVSSAPALGSRQQSGQCGLMQQRWQPYVPQGFFSPPQPFSNAVPQQWLSNLPQIIPNLGLQSFPSQQWSPNLGQQGCSGQGQLWNSNPPQFGNSNQFQQASSRTRRCYGCGSNRHLIAKCPEKRGRMKKE</sequence>
<evidence type="ECO:0000313" key="3">
    <source>
        <dbReference type="RefSeq" id="XP_035659599.1"/>
    </source>
</evidence>
<dbReference type="OrthoDB" id="10050571at2759"/>
<reference evidence="3" key="2">
    <citation type="submission" date="2025-08" db="UniProtKB">
        <authorList>
            <consortium name="RefSeq"/>
        </authorList>
    </citation>
    <scope>IDENTIFICATION</scope>
    <source>
        <strain evidence="3">S238N-H82</strain>
        <tissue evidence="3">Testes</tissue>
    </source>
</reference>
<dbReference type="RefSeq" id="XP_035659599.1">
    <property type="nucleotide sequence ID" value="XM_035803706.1"/>
</dbReference>
<gene>
    <name evidence="3" type="primary">LOC118404552</name>
</gene>
<reference evidence="2" key="1">
    <citation type="journal article" date="2020" name="Nat. Ecol. Evol.">
        <title>Deeply conserved synteny resolves early events in vertebrate evolution.</title>
        <authorList>
            <person name="Simakov O."/>
            <person name="Marletaz F."/>
            <person name="Yue J.X."/>
            <person name="O'Connell B."/>
            <person name="Jenkins J."/>
            <person name="Brandt A."/>
            <person name="Calef R."/>
            <person name="Tung C.H."/>
            <person name="Huang T.K."/>
            <person name="Schmutz J."/>
            <person name="Satoh N."/>
            <person name="Yu J.K."/>
            <person name="Putnam N.H."/>
            <person name="Green R.E."/>
            <person name="Rokhsar D.S."/>
        </authorList>
    </citation>
    <scope>NUCLEOTIDE SEQUENCE [LARGE SCALE GENOMIC DNA]</scope>
    <source>
        <strain evidence="2">S238N-H82</strain>
    </source>
</reference>